<evidence type="ECO:0000313" key="2">
    <source>
        <dbReference type="EMBL" id="KAG0592119.1"/>
    </source>
</evidence>
<proteinExistence type="predicted"/>
<keyword evidence="3" id="KW-1185">Reference proteome</keyword>
<dbReference type="AlphaFoldDB" id="A0A8T0JB06"/>
<accession>A0A8T0JB06</accession>
<evidence type="ECO:0000313" key="3">
    <source>
        <dbReference type="Proteomes" id="UP000822688"/>
    </source>
</evidence>
<feature type="region of interest" description="Disordered" evidence="1">
    <location>
        <begin position="1"/>
        <end position="23"/>
    </location>
</feature>
<gene>
    <name evidence="2" type="ORF">KC19_1G226600</name>
</gene>
<feature type="compositionally biased region" description="Basic and acidic residues" evidence="1">
    <location>
        <begin position="1"/>
        <end position="13"/>
    </location>
</feature>
<name>A0A8T0JB06_CERPU</name>
<comment type="caution">
    <text evidence="2">The sequence shown here is derived from an EMBL/GenBank/DDBJ whole genome shotgun (WGS) entry which is preliminary data.</text>
</comment>
<organism evidence="2 3">
    <name type="scientific">Ceratodon purpureus</name>
    <name type="common">Fire moss</name>
    <name type="synonym">Dicranum purpureum</name>
    <dbReference type="NCBI Taxonomy" id="3225"/>
    <lineage>
        <taxon>Eukaryota</taxon>
        <taxon>Viridiplantae</taxon>
        <taxon>Streptophyta</taxon>
        <taxon>Embryophyta</taxon>
        <taxon>Bryophyta</taxon>
        <taxon>Bryophytina</taxon>
        <taxon>Bryopsida</taxon>
        <taxon>Dicranidae</taxon>
        <taxon>Pseudoditrichales</taxon>
        <taxon>Ditrichaceae</taxon>
        <taxon>Ceratodon</taxon>
    </lineage>
</organism>
<protein>
    <submittedName>
        <fullName evidence="2">Uncharacterized protein</fullName>
    </submittedName>
</protein>
<sequence length="127" mass="13975">MHHSQWKTDKSADYGELESQSGSRQDVQVSIACAHKAQPLKNLAPTPLWSLPWMVTRDTTTNRPSTQLVSFIHVIVKSVRSDSRNHAQPGLIISSALIKVEIVEMLSSTGLSLMELNAQMCSSACEV</sequence>
<dbReference type="EMBL" id="CM026421">
    <property type="protein sequence ID" value="KAG0592119.1"/>
    <property type="molecule type" value="Genomic_DNA"/>
</dbReference>
<evidence type="ECO:0000256" key="1">
    <source>
        <dbReference type="SAM" id="MobiDB-lite"/>
    </source>
</evidence>
<reference evidence="2" key="1">
    <citation type="submission" date="2020-06" db="EMBL/GenBank/DDBJ databases">
        <title>WGS assembly of Ceratodon purpureus strain R40.</title>
        <authorList>
            <person name="Carey S.B."/>
            <person name="Jenkins J."/>
            <person name="Shu S."/>
            <person name="Lovell J.T."/>
            <person name="Sreedasyam A."/>
            <person name="Maumus F."/>
            <person name="Tiley G.P."/>
            <person name="Fernandez-Pozo N."/>
            <person name="Barry K."/>
            <person name="Chen C."/>
            <person name="Wang M."/>
            <person name="Lipzen A."/>
            <person name="Daum C."/>
            <person name="Saski C.A."/>
            <person name="Payton A.C."/>
            <person name="Mcbreen J.C."/>
            <person name="Conrad R.E."/>
            <person name="Kollar L.M."/>
            <person name="Olsson S."/>
            <person name="Huttunen S."/>
            <person name="Landis J.B."/>
            <person name="Wickett N.J."/>
            <person name="Johnson M.G."/>
            <person name="Rensing S.A."/>
            <person name="Grimwood J."/>
            <person name="Schmutz J."/>
            <person name="Mcdaniel S.F."/>
        </authorList>
    </citation>
    <scope>NUCLEOTIDE SEQUENCE</scope>
    <source>
        <strain evidence="2">R40</strain>
    </source>
</reference>
<dbReference type="Proteomes" id="UP000822688">
    <property type="component" value="Chromosome 1"/>
</dbReference>